<evidence type="ECO:0000256" key="8">
    <source>
        <dbReference type="PIRSR" id="PIRSR602401-1"/>
    </source>
</evidence>
<proteinExistence type="inferred from homology"/>
<dbReference type="InterPro" id="IPR050121">
    <property type="entry name" value="Cytochrome_P450_monoxygenase"/>
</dbReference>
<evidence type="ECO:0000256" key="6">
    <source>
        <dbReference type="ARBA" id="ARBA00023004"/>
    </source>
</evidence>
<dbReference type="GO" id="GO:0020037">
    <property type="term" value="F:heme binding"/>
    <property type="evidence" value="ECO:0007669"/>
    <property type="project" value="InterPro"/>
</dbReference>
<keyword evidence="6 8" id="KW-0408">Iron</keyword>
<gene>
    <name evidence="10" type="ORF">QBC42DRAFT_331994</name>
</gene>
<evidence type="ECO:0000256" key="7">
    <source>
        <dbReference type="ARBA" id="ARBA00023033"/>
    </source>
</evidence>
<dbReference type="GO" id="GO:0005506">
    <property type="term" value="F:iron ion binding"/>
    <property type="evidence" value="ECO:0007669"/>
    <property type="project" value="InterPro"/>
</dbReference>
<evidence type="ECO:0000256" key="3">
    <source>
        <dbReference type="ARBA" id="ARBA00022617"/>
    </source>
</evidence>
<evidence type="ECO:0000256" key="1">
    <source>
        <dbReference type="ARBA" id="ARBA00001971"/>
    </source>
</evidence>
<dbReference type="InterPro" id="IPR002401">
    <property type="entry name" value="Cyt_P450_E_grp-I"/>
</dbReference>
<dbReference type="SUPFAM" id="SSF48264">
    <property type="entry name" value="Cytochrome P450"/>
    <property type="match status" value="1"/>
</dbReference>
<dbReference type="PANTHER" id="PTHR24305:SF157">
    <property type="entry name" value="N-ACETYLTRYPTOPHAN 6-HYDROXYLASE IVOC-RELATED"/>
    <property type="match status" value="1"/>
</dbReference>
<dbReference type="CDD" id="cd11062">
    <property type="entry name" value="CYP58-like"/>
    <property type="match status" value="1"/>
</dbReference>
<dbReference type="Proteomes" id="UP001321749">
    <property type="component" value="Unassembled WGS sequence"/>
</dbReference>
<dbReference type="Pfam" id="PF00067">
    <property type="entry name" value="p450"/>
    <property type="match status" value="1"/>
</dbReference>
<dbReference type="GO" id="GO:0004497">
    <property type="term" value="F:monooxygenase activity"/>
    <property type="evidence" value="ECO:0007669"/>
    <property type="project" value="UniProtKB-KW"/>
</dbReference>
<keyword evidence="11" id="KW-1185">Reference proteome</keyword>
<keyword evidence="3 8" id="KW-0349">Heme</keyword>
<evidence type="ECO:0000256" key="5">
    <source>
        <dbReference type="ARBA" id="ARBA00023002"/>
    </source>
</evidence>
<dbReference type="PROSITE" id="PS00086">
    <property type="entry name" value="CYTOCHROME_P450"/>
    <property type="match status" value="1"/>
</dbReference>
<dbReference type="InterPro" id="IPR017972">
    <property type="entry name" value="Cyt_P450_CS"/>
</dbReference>
<keyword evidence="4 8" id="KW-0479">Metal-binding</keyword>
<dbReference type="Gene3D" id="1.10.630.10">
    <property type="entry name" value="Cytochrome P450"/>
    <property type="match status" value="1"/>
</dbReference>
<evidence type="ECO:0000256" key="4">
    <source>
        <dbReference type="ARBA" id="ARBA00022723"/>
    </source>
</evidence>
<dbReference type="InterPro" id="IPR001128">
    <property type="entry name" value="Cyt_P450"/>
</dbReference>
<comment type="caution">
    <text evidence="10">The sequence shown here is derived from an EMBL/GenBank/DDBJ whole genome shotgun (WGS) entry which is preliminary data.</text>
</comment>
<organism evidence="10 11">
    <name type="scientific">Cladorrhinum samala</name>
    <dbReference type="NCBI Taxonomy" id="585594"/>
    <lineage>
        <taxon>Eukaryota</taxon>
        <taxon>Fungi</taxon>
        <taxon>Dikarya</taxon>
        <taxon>Ascomycota</taxon>
        <taxon>Pezizomycotina</taxon>
        <taxon>Sordariomycetes</taxon>
        <taxon>Sordariomycetidae</taxon>
        <taxon>Sordariales</taxon>
        <taxon>Podosporaceae</taxon>
        <taxon>Cladorrhinum</taxon>
    </lineage>
</organism>
<accession>A0AAV9I1B9</accession>
<evidence type="ECO:0000256" key="9">
    <source>
        <dbReference type="RuleBase" id="RU000461"/>
    </source>
</evidence>
<keyword evidence="5 9" id="KW-0560">Oxidoreductase</keyword>
<comment type="cofactor">
    <cofactor evidence="1 8">
        <name>heme</name>
        <dbReference type="ChEBI" id="CHEBI:30413"/>
    </cofactor>
</comment>
<name>A0AAV9I1B9_9PEZI</name>
<dbReference type="InterPro" id="IPR036396">
    <property type="entry name" value="Cyt_P450_sf"/>
</dbReference>
<dbReference type="PRINTS" id="PR00463">
    <property type="entry name" value="EP450I"/>
</dbReference>
<dbReference type="EMBL" id="MU864935">
    <property type="protein sequence ID" value="KAK4466005.1"/>
    <property type="molecule type" value="Genomic_DNA"/>
</dbReference>
<dbReference type="PANTHER" id="PTHR24305">
    <property type="entry name" value="CYTOCHROME P450"/>
    <property type="match status" value="1"/>
</dbReference>
<feature type="binding site" description="axial binding residue" evidence="8">
    <location>
        <position position="448"/>
    </location>
    <ligand>
        <name>heme</name>
        <dbReference type="ChEBI" id="CHEBI:30413"/>
    </ligand>
    <ligandPart>
        <name>Fe</name>
        <dbReference type="ChEBI" id="CHEBI:18248"/>
    </ligandPart>
</feature>
<dbReference type="PRINTS" id="PR00385">
    <property type="entry name" value="P450"/>
</dbReference>
<reference evidence="10" key="2">
    <citation type="submission" date="2023-06" db="EMBL/GenBank/DDBJ databases">
        <authorList>
            <consortium name="Lawrence Berkeley National Laboratory"/>
            <person name="Mondo S.J."/>
            <person name="Hensen N."/>
            <person name="Bonometti L."/>
            <person name="Westerberg I."/>
            <person name="Brannstrom I.O."/>
            <person name="Guillou S."/>
            <person name="Cros-Aarteil S."/>
            <person name="Calhoun S."/>
            <person name="Haridas S."/>
            <person name="Kuo A."/>
            <person name="Pangilinan J."/>
            <person name="Riley R."/>
            <person name="Labutti K."/>
            <person name="Andreopoulos B."/>
            <person name="Lipzen A."/>
            <person name="Chen C."/>
            <person name="Yanf M."/>
            <person name="Daum C."/>
            <person name="Ng V."/>
            <person name="Clum A."/>
            <person name="Steindorff A."/>
            <person name="Ohm R."/>
            <person name="Martin F."/>
            <person name="Silar P."/>
            <person name="Natvig D."/>
            <person name="Lalanne C."/>
            <person name="Gautier V."/>
            <person name="Ament-Velasquez S.L."/>
            <person name="Kruys A."/>
            <person name="Hutchinson M.I."/>
            <person name="Powell A.J."/>
            <person name="Barry K."/>
            <person name="Miller A.N."/>
            <person name="Grigoriev I.V."/>
            <person name="Debuchy R."/>
            <person name="Gladieux P."/>
            <person name="Thoren M.H."/>
            <person name="Johannesson H."/>
        </authorList>
    </citation>
    <scope>NUCLEOTIDE SEQUENCE</scope>
    <source>
        <strain evidence="10">PSN324</strain>
    </source>
</reference>
<evidence type="ECO:0000313" key="10">
    <source>
        <dbReference type="EMBL" id="KAK4466005.1"/>
    </source>
</evidence>
<protein>
    <submittedName>
        <fullName evidence="10">Benzoate 4-monooxygenase</fullName>
    </submittedName>
</protein>
<dbReference type="GO" id="GO:0016705">
    <property type="term" value="F:oxidoreductase activity, acting on paired donors, with incorporation or reduction of molecular oxygen"/>
    <property type="evidence" value="ECO:0007669"/>
    <property type="project" value="InterPro"/>
</dbReference>
<evidence type="ECO:0000313" key="11">
    <source>
        <dbReference type="Proteomes" id="UP001321749"/>
    </source>
</evidence>
<reference evidence="10" key="1">
    <citation type="journal article" date="2023" name="Mol. Phylogenet. Evol.">
        <title>Genome-scale phylogeny and comparative genomics of the fungal order Sordariales.</title>
        <authorList>
            <person name="Hensen N."/>
            <person name="Bonometti L."/>
            <person name="Westerberg I."/>
            <person name="Brannstrom I.O."/>
            <person name="Guillou S."/>
            <person name="Cros-Aarteil S."/>
            <person name="Calhoun S."/>
            <person name="Haridas S."/>
            <person name="Kuo A."/>
            <person name="Mondo S."/>
            <person name="Pangilinan J."/>
            <person name="Riley R."/>
            <person name="LaButti K."/>
            <person name="Andreopoulos B."/>
            <person name="Lipzen A."/>
            <person name="Chen C."/>
            <person name="Yan M."/>
            <person name="Daum C."/>
            <person name="Ng V."/>
            <person name="Clum A."/>
            <person name="Steindorff A."/>
            <person name="Ohm R.A."/>
            <person name="Martin F."/>
            <person name="Silar P."/>
            <person name="Natvig D.O."/>
            <person name="Lalanne C."/>
            <person name="Gautier V."/>
            <person name="Ament-Velasquez S.L."/>
            <person name="Kruys A."/>
            <person name="Hutchinson M.I."/>
            <person name="Powell A.J."/>
            <person name="Barry K."/>
            <person name="Miller A.N."/>
            <person name="Grigoriev I.V."/>
            <person name="Debuchy R."/>
            <person name="Gladieux P."/>
            <person name="Hiltunen Thoren M."/>
            <person name="Johannesson H."/>
        </authorList>
    </citation>
    <scope>NUCLEOTIDE SEQUENCE</scope>
    <source>
        <strain evidence="10">PSN324</strain>
    </source>
</reference>
<dbReference type="AlphaFoldDB" id="A0AAV9I1B9"/>
<evidence type="ECO:0000256" key="2">
    <source>
        <dbReference type="ARBA" id="ARBA00010617"/>
    </source>
</evidence>
<sequence length="508" mass="57709">MIQFFLSGSAMLLLAGIVLSGTVITGVRRIWFSPLSKFPGPKLAALTLWYEFYFDFIKKGSFHWKIQDMHRKYGPIVRISPYEVHILDPDFWDELYCANRKLDRYDWWVKLIGAPGSAFGAVGHDLHRLRRAPLSSFFSARAVTQLEDQIMSKVEKLSARFLGLVETGEVFRFDAAFLALSMDIITEYAFAKDDKYLDKPDFEVIWKETLSGAARCSPLIIQFPWLVSLAQALPIALVSAINSHFGLYLRWKQVVREQVKPILAAGPGTTKPSGDGQSTRTIFHTILDSDLPPHEKTLDRLVDEGGILVFAGSDTTGQTLSRLFFYFKHEPQVLAKLREELDEAIPEADKIPTWTALQQLPYLSATVKEAIRMSYSTTARLPRVTQTDIEYEGYTIPAGTPTSQTPYLILTDASVFPEPEKFRPERWIEAGKELNKYFIAFNRGSRQCLGMNLAYAKLYLTIATIVRRFDWEMYETTLERDVVCNHGFMLAAPSLDSKGIRAKITARR</sequence>
<keyword evidence="7 9" id="KW-0503">Monooxygenase</keyword>
<comment type="similarity">
    <text evidence="2 9">Belongs to the cytochrome P450 family.</text>
</comment>